<feature type="region of interest" description="Disordered" evidence="1">
    <location>
        <begin position="31"/>
        <end position="64"/>
    </location>
</feature>
<protein>
    <submittedName>
        <fullName evidence="3">Uncharacterized protein</fullName>
    </submittedName>
</protein>
<reference evidence="3" key="1">
    <citation type="submission" date="2023-07" db="EMBL/GenBank/DDBJ databases">
        <title>Brevundimonas soil sp. nov., isolated from the soil of chemical plant.</title>
        <authorList>
            <person name="Wu N."/>
        </authorList>
    </citation>
    <scope>NUCLEOTIDE SEQUENCE</scope>
    <source>
        <strain evidence="3">XZ-24</strain>
    </source>
</reference>
<accession>A0ABT8SI33</accession>
<organism evidence="3 4">
    <name type="scientific">Peiella sedimenti</name>
    <dbReference type="NCBI Taxonomy" id="3061083"/>
    <lineage>
        <taxon>Bacteria</taxon>
        <taxon>Pseudomonadati</taxon>
        <taxon>Pseudomonadota</taxon>
        <taxon>Alphaproteobacteria</taxon>
        <taxon>Caulobacterales</taxon>
        <taxon>Caulobacteraceae</taxon>
        <taxon>Peiella</taxon>
    </lineage>
</organism>
<dbReference type="EMBL" id="JAUKTR010000001">
    <property type="protein sequence ID" value="MDO1558236.1"/>
    <property type="molecule type" value="Genomic_DNA"/>
</dbReference>
<feature type="compositionally biased region" description="Polar residues" evidence="1">
    <location>
        <begin position="48"/>
        <end position="58"/>
    </location>
</feature>
<evidence type="ECO:0000256" key="2">
    <source>
        <dbReference type="SAM" id="SignalP"/>
    </source>
</evidence>
<dbReference type="RefSeq" id="WP_302108656.1">
    <property type="nucleotide sequence ID" value="NZ_JAUKTR010000001.1"/>
</dbReference>
<evidence type="ECO:0000313" key="3">
    <source>
        <dbReference type="EMBL" id="MDO1558236.1"/>
    </source>
</evidence>
<feature type="chain" id="PRO_5045094601" evidence="2">
    <location>
        <begin position="27"/>
        <end position="64"/>
    </location>
</feature>
<proteinExistence type="predicted"/>
<gene>
    <name evidence="3" type="ORF">Q0812_02165</name>
</gene>
<keyword evidence="4" id="KW-1185">Reference proteome</keyword>
<feature type="signal peptide" evidence="2">
    <location>
        <begin position="1"/>
        <end position="26"/>
    </location>
</feature>
<comment type="caution">
    <text evidence="3">The sequence shown here is derived from an EMBL/GenBank/DDBJ whole genome shotgun (WGS) entry which is preliminary data.</text>
</comment>
<keyword evidence="2" id="KW-0732">Signal</keyword>
<dbReference type="Proteomes" id="UP001169063">
    <property type="component" value="Unassembled WGS sequence"/>
</dbReference>
<name>A0ABT8SI33_9CAUL</name>
<sequence>MGGLFEFVTGLVGALMAAALAVFSQAMPQDDAAQHEVRRVSHQPAQAEASSAKTSLTPPKTRDC</sequence>
<evidence type="ECO:0000313" key="4">
    <source>
        <dbReference type="Proteomes" id="UP001169063"/>
    </source>
</evidence>
<evidence type="ECO:0000256" key="1">
    <source>
        <dbReference type="SAM" id="MobiDB-lite"/>
    </source>
</evidence>